<dbReference type="InterPro" id="IPR036388">
    <property type="entry name" value="WH-like_DNA-bd_sf"/>
</dbReference>
<dbReference type="Proteomes" id="UP001058860">
    <property type="component" value="Chromosome"/>
</dbReference>
<organism evidence="2 3">
    <name type="scientific">Svornostia abyssi</name>
    <dbReference type="NCBI Taxonomy" id="2898438"/>
    <lineage>
        <taxon>Bacteria</taxon>
        <taxon>Bacillati</taxon>
        <taxon>Actinomycetota</taxon>
        <taxon>Thermoleophilia</taxon>
        <taxon>Solirubrobacterales</taxon>
        <taxon>Baekduiaceae</taxon>
        <taxon>Svornostia</taxon>
    </lineage>
</organism>
<evidence type="ECO:0000313" key="3">
    <source>
        <dbReference type="Proteomes" id="UP001058860"/>
    </source>
</evidence>
<keyword evidence="3" id="KW-1185">Reference proteome</keyword>
<dbReference type="InterPro" id="IPR036390">
    <property type="entry name" value="WH_DNA-bd_sf"/>
</dbReference>
<dbReference type="SUPFAM" id="SSF46785">
    <property type="entry name" value="Winged helix' DNA-binding domain"/>
    <property type="match status" value="1"/>
</dbReference>
<protein>
    <submittedName>
        <fullName evidence="2">PadR family transcriptional regulator</fullName>
    </submittedName>
</protein>
<evidence type="ECO:0000313" key="2">
    <source>
        <dbReference type="EMBL" id="UUY04855.1"/>
    </source>
</evidence>
<proteinExistence type="predicted"/>
<reference evidence="3" key="1">
    <citation type="submission" date="2021-11" db="EMBL/GenBank/DDBJ databases">
        <title>Cultivation dependent microbiological survey of springs from the worlds oldest radium mine currently devoted to the extraction of radon-saturated water.</title>
        <authorList>
            <person name="Kapinusova G."/>
            <person name="Smrhova T."/>
            <person name="Strejcek M."/>
            <person name="Suman J."/>
            <person name="Jani K."/>
            <person name="Pajer P."/>
            <person name="Uhlik O."/>
        </authorList>
    </citation>
    <scope>NUCLEOTIDE SEQUENCE [LARGE SCALE GENOMIC DNA]</scope>
    <source>
        <strain evidence="3">J379</strain>
    </source>
</reference>
<dbReference type="Pfam" id="PF03551">
    <property type="entry name" value="PadR"/>
    <property type="match status" value="1"/>
</dbReference>
<dbReference type="PANTHER" id="PTHR43252:SF2">
    <property type="entry name" value="TRANSCRIPTION REGULATOR, PADR-LIKE FAMILY"/>
    <property type="match status" value="1"/>
</dbReference>
<dbReference type="PANTHER" id="PTHR43252">
    <property type="entry name" value="TRANSCRIPTIONAL REGULATOR YQJI"/>
    <property type="match status" value="1"/>
</dbReference>
<gene>
    <name evidence="2" type="ORF">LRS13_04810</name>
</gene>
<dbReference type="InterPro" id="IPR005149">
    <property type="entry name" value="Tscrpt_reg_PadR_N"/>
</dbReference>
<dbReference type="EMBL" id="CP088295">
    <property type="protein sequence ID" value="UUY04855.1"/>
    <property type="molecule type" value="Genomic_DNA"/>
</dbReference>
<accession>A0ABY5PK02</accession>
<sequence length="174" mass="19240">MTEGEPDIKLTSMSYVVLGLVAQLGTATPYDLKRAVELTVSNFWPTPHTTLYAEPARLATAGYLHEVQEEGGRRRKEYTITPRGREALDAWLADTDAAPPVMHDEGMLKVFFGADPEPLAARKKAWHAEQLALLDGYLEGVRAAGNLPEAERVLRFGTALHRALIDLQDEATDR</sequence>
<dbReference type="Gene3D" id="1.10.10.10">
    <property type="entry name" value="Winged helix-like DNA-binding domain superfamily/Winged helix DNA-binding domain"/>
    <property type="match status" value="1"/>
</dbReference>
<name>A0ABY5PK02_9ACTN</name>
<feature type="domain" description="Transcription regulator PadR N-terminal" evidence="1">
    <location>
        <begin position="17"/>
        <end position="89"/>
    </location>
</feature>
<dbReference type="RefSeq" id="WP_353865335.1">
    <property type="nucleotide sequence ID" value="NZ_CP088295.1"/>
</dbReference>
<evidence type="ECO:0000259" key="1">
    <source>
        <dbReference type="Pfam" id="PF03551"/>
    </source>
</evidence>